<evidence type="ECO:0000259" key="1">
    <source>
        <dbReference type="Pfam" id="PF00248"/>
    </source>
</evidence>
<dbReference type="GO" id="GO:0016491">
    <property type="term" value="F:oxidoreductase activity"/>
    <property type="evidence" value="ECO:0007669"/>
    <property type="project" value="InterPro"/>
</dbReference>
<evidence type="ECO:0000313" key="2">
    <source>
        <dbReference type="EMBL" id="VDN23292.1"/>
    </source>
</evidence>
<accession>A0A3P7PU36</accession>
<dbReference type="Gene3D" id="3.20.20.100">
    <property type="entry name" value="NADP-dependent oxidoreductase domain"/>
    <property type="match status" value="1"/>
</dbReference>
<dbReference type="AlphaFoldDB" id="A0A3P7PU36"/>
<dbReference type="InterPro" id="IPR018170">
    <property type="entry name" value="Aldo/ket_reductase_CS"/>
</dbReference>
<dbReference type="EMBL" id="UYRV01107330">
    <property type="protein sequence ID" value="VDN23292.1"/>
    <property type="molecule type" value="Genomic_DNA"/>
</dbReference>
<dbReference type="Proteomes" id="UP000271889">
    <property type="component" value="Unassembled WGS sequence"/>
</dbReference>
<proteinExistence type="predicted"/>
<dbReference type="InterPro" id="IPR036812">
    <property type="entry name" value="NAD(P)_OxRdtase_dom_sf"/>
</dbReference>
<dbReference type="InterPro" id="IPR020471">
    <property type="entry name" value="AKR"/>
</dbReference>
<dbReference type="Pfam" id="PF00248">
    <property type="entry name" value="Aldo_ket_red"/>
    <property type="match status" value="1"/>
</dbReference>
<protein>
    <recommendedName>
        <fullName evidence="1">NADP-dependent oxidoreductase domain-containing protein</fullName>
    </recommendedName>
</protein>
<dbReference type="PANTHER" id="PTHR11732">
    <property type="entry name" value="ALDO/KETO REDUCTASE"/>
    <property type="match status" value="1"/>
</dbReference>
<reference evidence="2 3" key="1">
    <citation type="submission" date="2018-11" db="EMBL/GenBank/DDBJ databases">
        <authorList>
            <consortium name="Pathogen Informatics"/>
        </authorList>
    </citation>
    <scope>NUCLEOTIDE SEQUENCE [LARGE SCALE GENOMIC DNA]</scope>
</reference>
<gene>
    <name evidence="2" type="ORF">CGOC_LOCUS9542</name>
</gene>
<dbReference type="OrthoDB" id="416253at2759"/>
<evidence type="ECO:0000313" key="3">
    <source>
        <dbReference type="Proteomes" id="UP000271889"/>
    </source>
</evidence>
<name>A0A3P7PU36_CYLGO</name>
<sequence length="97" mass="10564">MTVGGPKIKLSNGQEMPQVGLGTWQASSKPAEVKAAVKTAIENGYRLIDTAACYENEAEIGEAIEELIKSGKVKREELFITTKVSRILGRPESKILF</sequence>
<dbReference type="InterPro" id="IPR023210">
    <property type="entry name" value="NADP_OxRdtase_dom"/>
</dbReference>
<feature type="domain" description="NADP-dependent oxidoreductase" evidence="1">
    <location>
        <begin position="19"/>
        <end position="85"/>
    </location>
</feature>
<keyword evidence="3" id="KW-1185">Reference proteome</keyword>
<dbReference type="PROSITE" id="PS00798">
    <property type="entry name" value="ALDOKETO_REDUCTASE_1"/>
    <property type="match status" value="1"/>
</dbReference>
<dbReference type="SUPFAM" id="SSF51430">
    <property type="entry name" value="NAD(P)-linked oxidoreductase"/>
    <property type="match status" value="1"/>
</dbReference>
<organism evidence="2 3">
    <name type="scientific">Cylicostephanus goldi</name>
    <name type="common">Nematode worm</name>
    <dbReference type="NCBI Taxonomy" id="71465"/>
    <lineage>
        <taxon>Eukaryota</taxon>
        <taxon>Metazoa</taxon>
        <taxon>Ecdysozoa</taxon>
        <taxon>Nematoda</taxon>
        <taxon>Chromadorea</taxon>
        <taxon>Rhabditida</taxon>
        <taxon>Rhabditina</taxon>
        <taxon>Rhabditomorpha</taxon>
        <taxon>Strongyloidea</taxon>
        <taxon>Strongylidae</taxon>
        <taxon>Cylicostephanus</taxon>
    </lineage>
</organism>